<gene>
    <name evidence="2" type="ORF">SAMN05428964_101411</name>
</gene>
<dbReference type="InterPro" id="IPR036873">
    <property type="entry name" value="Rhodanese-like_dom_sf"/>
</dbReference>
<dbReference type="EMBL" id="OBMM01000001">
    <property type="protein sequence ID" value="SOB91488.1"/>
    <property type="molecule type" value="Genomic_DNA"/>
</dbReference>
<proteinExistence type="predicted"/>
<evidence type="ECO:0000259" key="1">
    <source>
        <dbReference type="PROSITE" id="PS50206"/>
    </source>
</evidence>
<dbReference type="PANTHER" id="PTHR43031">
    <property type="entry name" value="FAD-DEPENDENT OXIDOREDUCTASE"/>
    <property type="match status" value="1"/>
</dbReference>
<dbReference type="Proteomes" id="UP000219068">
    <property type="component" value="Unassembled WGS sequence"/>
</dbReference>
<dbReference type="GO" id="GO:0016740">
    <property type="term" value="F:transferase activity"/>
    <property type="evidence" value="ECO:0007669"/>
    <property type="project" value="UniProtKB-KW"/>
</dbReference>
<evidence type="ECO:0000313" key="2">
    <source>
        <dbReference type="EMBL" id="SOB91488.1"/>
    </source>
</evidence>
<dbReference type="InterPro" id="IPR050229">
    <property type="entry name" value="GlpE_sulfurtransferase"/>
</dbReference>
<dbReference type="InterPro" id="IPR001763">
    <property type="entry name" value="Rhodanese-like_dom"/>
</dbReference>
<organism evidence="2 3">
    <name type="scientific">Thalassospira xiamenensis</name>
    <dbReference type="NCBI Taxonomy" id="220697"/>
    <lineage>
        <taxon>Bacteria</taxon>
        <taxon>Pseudomonadati</taxon>
        <taxon>Pseudomonadota</taxon>
        <taxon>Alphaproteobacteria</taxon>
        <taxon>Rhodospirillales</taxon>
        <taxon>Thalassospiraceae</taxon>
        <taxon>Thalassospira</taxon>
    </lineage>
</organism>
<dbReference type="RefSeq" id="WP_097050297.1">
    <property type="nucleotide sequence ID" value="NZ_JPWD01000002.1"/>
</dbReference>
<evidence type="ECO:0000313" key="3">
    <source>
        <dbReference type="Proteomes" id="UP000219068"/>
    </source>
</evidence>
<keyword evidence="2" id="KW-0808">Transferase</keyword>
<sequence>MVRDIRCSELAASLDGTNPLLLVDVREDWEIEICAITGAIHIPLGKLADRAGELDPEKPVALLCHHGVRSRHAAMLLEDRGFKDVFNVAGGIDVWALEIDPDMTRYD</sequence>
<reference evidence="2 3" key="1">
    <citation type="submission" date="2017-08" db="EMBL/GenBank/DDBJ databases">
        <authorList>
            <person name="de Groot N.N."/>
        </authorList>
    </citation>
    <scope>NUCLEOTIDE SEQUENCE [LARGE SCALE GENOMIC DNA]</scope>
    <source>
        <strain evidence="2 3">USBA 78</strain>
    </source>
</reference>
<dbReference type="AlphaFoldDB" id="A0A285RCJ3"/>
<dbReference type="Gene3D" id="3.40.250.10">
    <property type="entry name" value="Rhodanese-like domain"/>
    <property type="match status" value="1"/>
</dbReference>
<name>A0A285RCJ3_9PROT</name>
<dbReference type="PROSITE" id="PS50206">
    <property type="entry name" value="RHODANESE_3"/>
    <property type="match status" value="1"/>
</dbReference>
<feature type="domain" description="Rhodanese" evidence="1">
    <location>
        <begin position="16"/>
        <end position="104"/>
    </location>
</feature>
<dbReference type="SUPFAM" id="SSF52821">
    <property type="entry name" value="Rhodanese/Cell cycle control phosphatase"/>
    <property type="match status" value="1"/>
</dbReference>
<dbReference type="PANTHER" id="PTHR43031:SF17">
    <property type="entry name" value="SULFURTRANSFERASE YTWF-RELATED"/>
    <property type="match status" value="1"/>
</dbReference>
<dbReference type="SMART" id="SM00450">
    <property type="entry name" value="RHOD"/>
    <property type="match status" value="1"/>
</dbReference>
<accession>A0A285RCJ3</accession>
<protein>
    <submittedName>
        <fullName evidence="2">Rhodanese-related sulfurtransferase</fullName>
    </submittedName>
</protein>
<dbReference type="Pfam" id="PF00581">
    <property type="entry name" value="Rhodanese"/>
    <property type="match status" value="1"/>
</dbReference>